<gene>
    <name evidence="2" type="ORF">EVAR_103090_1</name>
</gene>
<evidence type="ECO:0000256" key="1">
    <source>
        <dbReference type="SAM" id="MobiDB-lite"/>
    </source>
</evidence>
<organism evidence="2 3">
    <name type="scientific">Eumeta variegata</name>
    <name type="common">Bagworm moth</name>
    <name type="synonym">Eumeta japonica</name>
    <dbReference type="NCBI Taxonomy" id="151549"/>
    <lineage>
        <taxon>Eukaryota</taxon>
        <taxon>Metazoa</taxon>
        <taxon>Ecdysozoa</taxon>
        <taxon>Arthropoda</taxon>
        <taxon>Hexapoda</taxon>
        <taxon>Insecta</taxon>
        <taxon>Pterygota</taxon>
        <taxon>Neoptera</taxon>
        <taxon>Endopterygota</taxon>
        <taxon>Lepidoptera</taxon>
        <taxon>Glossata</taxon>
        <taxon>Ditrysia</taxon>
        <taxon>Tineoidea</taxon>
        <taxon>Psychidae</taxon>
        <taxon>Oiketicinae</taxon>
        <taxon>Eumeta</taxon>
    </lineage>
</organism>
<reference evidence="2 3" key="1">
    <citation type="journal article" date="2019" name="Commun. Biol.">
        <title>The bagworm genome reveals a unique fibroin gene that provides high tensile strength.</title>
        <authorList>
            <person name="Kono N."/>
            <person name="Nakamura H."/>
            <person name="Ohtoshi R."/>
            <person name="Tomita M."/>
            <person name="Numata K."/>
            <person name="Arakawa K."/>
        </authorList>
    </citation>
    <scope>NUCLEOTIDE SEQUENCE [LARGE SCALE GENOMIC DNA]</scope>
</reference>
<name>A0A4C1WRA7_EUMVA</name>
<protein>
    <submittedName>
        <fullName evidence="2">Uncharacterized protein</fullName>
    </submittedName>
</protein>
<accession>A0A4C1WRA7</accession>
<sequence>MNRPAGRRLCAYGPGICFYTGQSERLVRRECDLRPELDVRVRLGLRLLLREYDRAKGDSRTKAREQFLADHRRDGAPDAE</sequence>
<evidence type="ECO:0000313" key="3">
    <source>
        <dbReference type="Proteomes" id="UP000299102"/>
    </source>
</evidence>
<evidence type="ECO:0000313" key="2">
    <source>
        <dbReference type="EMBL" id="GBP52655.1"/>
    </source>
</evidence>
<dbReference type="AlphaFoldDB" id="A0A4C1WRA7"/>
<feature type="region of interest" description="Disordered" evidence="1">
    <location>
        <begin position="57"/>
        <end position="80"/>
    </location>
</feature>
<keyword evidence="3" id="KW-1185">Reference proteome</keyword>
<dbReference type="EMBL" id="BGZK01000607">
    <property type="protein sequence ID" value="GBP52655.1"/>
    <property type="molecule type" value="Genomic_DNA"/>
</dbReference>
<comment type="caution">
    <text evidence="2">The sequence shown here is derived from an EMBL/GenBank/DDBJ whole genome shotgun (WGS) entry which is preliminary data.</text>
</comment>
<proteinExistence type="predicted"/>
<dbReference type="Proteomes" id="UP000299102">
    <property type="component" value="Unassembled WGS sequence"/>
</dbReference>